<evidence type="ECO:0000259" key="7">
    <source>
        <dbReference type="Pfam" id="PF24621"/>
    </source>
</evidence>
<dbReference type="NCBIfam" id="NF004852">
    <property type="entry name" value="PRK06203.1"/>
    <property type="match status" value="1"/>
</dbReference>
<dbReference type="KEGG" id="hni:W911_12895"/>
<dbReference type="HOGENOM" id="CLU_001201_0_4_5"/>
<evidence type="ECO:0000256" key="4">
    <source>
        <dbReference type="ARBA" id="ARBA00023141"/>
    </source>
</evidence>
<dbReference type="GO" id="GO:0003856">
    <property type="term" value="F:3-dehydroquinate synthase activity"/>
    <property type="evidence" value="ECO:0007669"/>
    <property type="project" value="UniProtKB-EC"/>
</dbReference>
<dbReference type="EC" id="4.2.3.4" evidence="8"/>
<keyword evidence="3" id="KW-0520">NAD</keyword>
<dbReference type="Pfam" id="PF24621">
    <property type="entry name" value="DHQS_C"/>
    <property type="match status" value="1"/>
</dbReference>
<protein>
    <submittedName>
        <fullName evidence="8">3-dehydroquinate synthase</fullName>
        <ecNumber evidence="8">4.2.3.4</ecNumber>
    </submittedName>
</protein>
<sequence length="403" mass="43838">MSINAAFALPAIESNVNQLVFSQKFSVSYEFPVAFTRDVFAPSNAILSELISARSRGVETRVNFVVDEGVVREMPDLAKRIADYVAVYDGLTLAGPIIEIAGGEAAKNDPSLLTALQRGFVARNLDRHSYVVGIGGGAMLDLVGYAAATTHRGIRHIRVPTTVLAQNDSGVGVKNGINAFGAKNMLGTFVPPDAVVNDSAFIDVLPGREKRAGMAEAVKVALIRDRAFFEWLEEKAEALALFASEPLEKLIRHCALLHMRQIAHGGDPFERGSVRPLDFGHWAAHKLEVLSNYELRHGEAVAIGIALDTRYSVLAGLLPEGDDVRVARLLTRLGFALWHPACELRDENDRRKLMKGLQEFREHLGGELTITLLSALGTGVEVHTMDETLIGEAMAWLRGGARV</sequence>
<keyword evidence="5 8" id="KW-0456">Lyase</keyword>
<keyword evidence="4" id="KW-0057">Aromatic amino acid biosynthesis</keyword>
<dbReference type="Gene3D" id="1.20.1090.10">
    <property type="entry name" value="Dehydroquinate synthase-like - alpha domain"/>
    <property type="match status" value="1"/>
</dbReference>
<keyword evidence="2" id="KW-0028">Amino-acid biosynthesis</keyword>
<organism evidence="8 9">
    <name type="scientific">Hyphomicrobium nitrativorans NL23</name>
    <dbReference type="NCBI Taxonomy" id="1029756"/>
    <lineage>
        <taxon>Bacteria</taxon>
        <taxon>Pseudomonadati</taxon>
        <taxon>Pseudomonadota</taxon>
        <taxon>Alphaproteobacteria</taxon>
        <taxon>Hyphomicrobiales</taxon>
        <taxon>Hyphomicrobiaceae</taxon>
        <taxon>Hyphomicrobium</taxon>
    </lineage>
</organism>
<feature type="domain" description="3-dehydroquinate synthase C-terminal" evidence="7">
    <location>
        <begin position="213"/>
        <end position="340"/>
    </location>
</feature>
<dbReference type="CDD" id="cd08198">
    <property type="entry name" value="DHQS-like"/>
    <property type="match status" value="1"/>
</dbReference>
<dbReference type="InterPro" id="IPR050071">
    <property type="entry name" value="Dehydroquinate_synthase"/>
</dbReference>
<evidence type="ECO:0000313" key="9">
    <source>
        <dbReference type="Proteomes" id="UP000018542"/>
    </source>
</evidence>
<evidence type="ECO:0000259" key="6">
    <source>
        <dbReference type="Pfam" id="PF01761"/>
    </source>
</evidence>
<dbReference type="Proteomes" id="UP000018542">
    <property type="component" value="Chromosome"/>
</dbReference>
<dbReference type="PATRIC" id="fig|1029756.8.peg.2682"/>
<dbReference type="PANTHER" id="PTHR43622:SF7">
    <property type="entry name" value="3-DEHYDROQUINATE SYNTHASE, CHLOROPLASTIC"/>
    <property type="match status" value="1"/>
</dbReference>
<dbReference type="Pfam" id="PF01761">
    <property type="entry name" value="DHQ_synthase"/>
    <property type="match status" value="1"/>
</dbReference>
<dbReference type="InterPro" id="IPR030960">
    <property type="entry name" value="DHQS/DOIS_N"/>
</dbReference>
<name>V5SE00_9HYPH</name>
<feature type="domain" description="3-dehydroquinate synthase N-terminal" evidence="6">
    <location>
        <begin position="98"/>
        <end position="210"/>
    </location>
</feature>
<dbReference type="STRING" id="1029756.W911_12895"/>
<dbReference type="Gene3D" id="3.40.50.1970">
    <property type="match status" value="1"/>
</dbReference>
<dbReference type="AlphaFoldDB" id="V5SE00"/>
<proteinExistence type="predicted"/>
<keyword evidence="9" id="KW-1185">Reference proteome</keyword>
<dbReference type="EMBL" id="CP006912">
    <property type="protein sequence ID" value="AHB49101.1"/>
    <property type="molecule type" value="Genomic_DNA"/>
</dbReference>
<evidence type="ECO:0000256" key="5">
    <source>
        <dbReference type="ARBA" id="ARBA00023239"/>
    </source>
</evidence>
<evidence type="ECO:0000313" key="8">
    <source>
        <dbReference type="EMBL" id="AHB49101.1"/>
    </source>
</evidence>
<dbReference type="GO" id="GO:0008652">
    <property type="term" value="P:amino acid biosynthetic process"/>
    <property type="evidence" value="ECO:0007669"/>
    <property type="project" value="UniProtKB-KW"/>
</dbReference>
<accession>V5SE00</accession>
<dbReference type="SUPFAM" id="SSF56796">
    <property type="entry name" value="Dehydroquinate synthase-like"/>
    <property type="match status" value="1"/>
</dbReference>
<evidence type="ECO:0000256" key="3">
    <source>
        <dbReference type="ARBA" id="ARBA00023027"/>
    </source>
</evidence>
<dbReference type="GO" id="GO:0009073">
    <property type="term" value="P:aromatic amino acid family biosynthetic process"/>
    <property type="evidence" value="ECO:0007669"/>
    <property type="project" value="UniProtKB-KW"/>
</dbReference>
<gene>
    <name evidence="8" type="primary">aroB</name>
    <name evidence="8" type="ORF">W911_12895</name>
</gene>
<reference evidence="8 9" key="1">
    <citation type="journal article" date="2014" name="Genome Announc.">
        <title>Complete Genome Sequence of Hyphomicrobium nitrativorans Strain NL23, a Denitrifying Bacterium Isolated from Biofilm of a Methanol-Fed Denitrification System Treating Seawater at the Montreal Biodome.</title>
        <authorList>
            <person name="Martineau C."/>
            <person name="Villeneuve C."/>
            <person name="Mauffrey F."/>
            <person name="Villemur R."/>
        </authorList>
    </citation>
    <scope>NUCLEOTIDE SEQUENCE [LARGE SCALE GENOMIC DNA]</scope>
    <source>
        <strain evidence="8">NL23</strain>
    </source>
</reference>
<dbReference type="InterPro" id="IPR056179">
    <property type="entry name" value="DHQS_C"/>
</dbReference>
<dbReference type="PANTHER" id="PTHR43622">
    <property type="entry name" value="3-DEHYDROQUINATE SYNTHASE"/>
    <property type="match status" value="1"/>
</dbReference>
<dbReference type="RefSeq" id="WP_023787913.1">
    <property type="nucleotide sequence ID" value="NC_022997.1"/>
</dbReference>
<evidence type="ECO:0000256" key="2">
    <source>
        <dbReference type="ARBA" id="ARBA00022605"/>
    </source>
</evidence>
<evidence type="ECO:0000256" key="1">
    <source>
        <dbReference type="ARBA" id="ARBA00001911"/>
    </source>
</evidence>
<comment type="cofactor">
    <cofactor evidence="1">
        <name>NAD(+)</name>
        <dbReference type="ChEBI" id="CHEBI:57540"/>
    </cofactor>
</comment>